<keyword evidence="3 5" id="KW-1133">Transmembrane helix</keyword>
<feature type="transmembrane region" description="Helical" evidence="5">
    <location>
        <begin position="184"/>
        <end position="207"/>
    </location>
</feature>
<organism evidence="6 7">
    <name type="scientific">Denticeps clupeoides</name>
    <name type="common">denticle herring</name>
    <dbReference type="NCBI Taxonomy" id="299321"/>
    <lineage>
        <taxon>Eukaryota</taxon>
        <taxon>Metazoa</taxon>
        <taxon>Chordata</taxon>
        <taxon>Craniata</taxon>
        <taxon>Vertebrata</taxon>
        <taxon>Euteleostomi</taxon>
        <taxon>Actinopterygii</taxon>
        <taxon>Neopterygii</taxon>
        <taxon>Teleostei</taxon>
        <taxon>Clupei</taxon>
        <taxon>Clupeiformes</taxon>
        <taxon>Denticipitoidei</taxon>
        <taxon>Denticipitidae</taxon>
        <taxon>Denticeps</taxon>
    </lineage>
</organism>
<evidence type="ECO:0008006" key="8">
    <source>
        <dbReference type="Google" id="ProtNLM"/>
    </source>
</evidence>
<reference evidence="6" key="2">
    <citation type="submission" date="2025-08" db="UniProtKB">
        <authorList>
            <consortium name="Ensembl"/>
        </authorList>
    </citation>
    <scope>IDENTIFICATION</scope>
</reference>
<evidence type="ECO:0000256" key="1">
    <source>
        <dbReference type="ARBA" id="ARBA00004141"/>
    </source>
</evidence>
<keyword evidence="2 5" id="KW-0812">Transmembrane</keyword>
<gene>
    <name evidence="6" type="primary">LOC114787788</name>
</gene>
<feature type="transmembrane region" description="Helical" evidence="5">
    <location>
        <begin position="387"/>
        <end position="406"/>
    </location>
</feature>
<evidence type="ECO:0000256" key="5">
    <source>
        <dbReference type="SAM" id="Phobius"/>
    </source>
</evidence>
<comment type="subcellular location">
    <subcellularLocation>
        <location evidence="1">Membrane</location>
        <topology evidence="1">Multi-pass membrane protein</topology>
    </subcellularLocation>
</comment>
<dbReference type="InterPro" id="IPR036259">
    <property type="entry name" value="MFS_trans_sf"/>
</dbReference>
<keyword evidence="7" id="KW-1185">Reference proteome</keyword>
<evidence type="ECO:0000256" key="4">
    <source>
        <dbReference type="ARBA" id="ARBA00023136"/>
    </source>
</evidence>
<evidence type="ECO:0000313" key="7">
    <source>
        <dbReference type="Proteomes" id="UP000694580"/>
    </source>
</evidence>
<dbReference type="Proteomes" id="UP000694580">
    <property type="component" value="Chromosome 4"/>
</dbReference>
<dbReference type="InterPro" id="IPR005829">
    <property type="entry name" value="Sugar_transporter_CS"/>
</dbReference>
<protein>
    <recommendedName>
        <fullName evidence="8">Major facilitator superfamily (MFS) profile domain-containing protein</fullName>
    </recommendedName>
</protein>
<feature type="transmembrane region" description="Helical" evidence="5">
    <location>
        <begin position="20"/>
        <end position="41"/>
    </location>
</feature>
<proteinExistence type="predicted"/>
<accession>A0AAY4A3D2</accession>
<dbReference type="Pfam" id="PF00083">
    <property type="entry name" value="Sugar_tr"/>
    <property type="match status" value="1"/>
</dbReference>
<dbReference type="GO" id="GO:0016020">
    <property type="term" value="C:membrane"/>
    <property type="evidence" value="ECO:0007669"/>
    <property type="project" value="UniProtKB-SubCell"/>
</dbReference>
<dbReference type="SUPFAM" id="SSF103473">
    <property type="entry name" value="MFS general substrate transporter"/>
    <property type="match status" value="1"/>
</dbReference>
<sequence>MADFGEILLAAGDFGLFQKLLLFALCFPNIMLSFHVTSLVFNQASVSPSFHHCNTDWILAVGPNLIKEEQLNLTVPQLQDGSFSMCEMFAPVDWSLEDIRLFGLNKTTGCMHGYVHDFSLFDSTIFDLVCDQAFMLGVAQTVYLTGILFGSLVFGPFSESYVQATPSFVTMTIGTYATGLSPNIYVYMASQFIVGISYGGFRINSVILATEWIGMKKRAYAACLGQVMAALGQCILVGIVYFIRDWRTAQFIMGAPILLTCIYIWFIPESARWLLDRGRTEECKKGVLKAAAINKRTVPDALLMKLRKENAVERGGIKSLLSSFVLRKYFLTLVFAWAALNLAYTSLSLNVGKFGMDIFITQLIFGLTEVPAHLICLWLLELVGRKPSLMSTLLVGGTMCLVSVFIPEGTLVFMNWAGSICNVYVQELFPTSVRQTATGLASLAARVGGMLSPLLNLLATFHEIIPTVVSSIFSISAGALAFLLPETRHIELPGTNFTQHPNTI</sequence>
<feature type="transmembrane region" description="Helical" evidence="5">
    <location>
        <begin position="359"/>
        <end position="380"/>
    </location>
</feature>
<feature type="transmembrane region" description="Helical" evidence="5">
    <location>
        <begin position="464"/>
        <end position="484"/>
    </location>
</feature>
<feature type="transmembrane region" description="Helical" evidence="5">
    <location>
        <begin position="142"/>
        <end position="164"/>
    </location>
</feature>
<dbReference type="GeneTree" id="ENSGT00940000154607"/>
<feature type="transmembrane region" description="Helical" evidence="5">
    <location>
        <begin position="249"/>
        <end position="267"/>
    </location>
</feature>
<keyword evidence="4 5" id="KW-0472">Membrane</keyword>
<dbReference type="PROSITE" id="PS00217">
    <property type="entry name" value="SUGAR_TRANSPORT_2"/>
    <property type="match status" value="1"/>
</dbReference>
<feature type="transmembrane region" description="Helical" evidence="5">
    <location>
        <begin position="219"/>
        <end position="243"/>
    </location>
</feature>
<reference evidence="6 7" key="1">
    <citation type="submission" date="2020-06" db="EMBL/GenBank/DDBJ databases">
        <authorList>
            <consortium name="Wellcome Sanger Institute Data Sharing"/>
        </authorList>
    </citation>
    <scope>NUCLEOTIDE SEQUENCE [LARGE SCALE GENOMIC DNA]</scope>
</reference>
<feature type="transmembrane region" description="Helical" evidence="5">
    <location>
        <begin position="329"/>
        <end position="347"/>
    </location>
</feature>
<dbReference type="InterPro" id="IPR005828">
    <property type="entry name" value="MFS_sugar_transport-like"/>
</dbReference>
<reference evidence="6" key="3">
    <citation type="submission" date="2025-09" db="UniProtKB">
        <authorList>
            <consortium name="Ensembl"/>
        </authorList>
    </citation>
    <scope>IDENTIFICATION</scope>
</reference>
<evidence type="ECO:0000256" key="2">
    <source>
        <dbReference type="ARBA" id="ARBA00022692"/>
    </source>
</evidence>
<name>A0AAY4A3D2_9TELE</name>
<dbReference type="AlphaFoldDB" id="A0AAY4A3D2"/>
<dbReference type="PANTHER" id="PTHR24064">
    <property type="entry name" value="SOLUTE CARRIER FAMILY 22 MEMBER"/>
    <property type="match status" value="1"/>
</dbReference>
<dbReference type="GO" id="GO:0022857">
    <property type="term" value="F:transmembrane transporter activity"/>
    <property type="evidence" value="ECO:0007669"/>
    <property type="project" value="InterPro"/>
</dbReference>
<evidence type="ECO:0000313" key="6">
    <source>
        <dbReference type="Ensembl" id="ENSDCDP00010003788.1"/>
    </source>
</evidence>
<evidence type="ECO:0000256" key="3">
    <source>
        <dbReference type="ARBA" id="ARBA00022989"/>
    </source>
</evidence>
<dbReference type="Ensembl" id="ENSDCDT00010003936.1">
    <property type="protein sequence ID" value="ENSDCDP00010003788.1"/>
    <property type="gene ID" value="ENSDCDG00010001731.1"/>
</dbReference>
<dbReference type="Gene3D" id="1.20.1250.20">
    <property type="entry name" value="MFS general substrate transporter like domains"/>
    <property type="match status" value="1"/>
</dbReference>